<keyword evidence="4" id="KW-0732">Signal</keyword>
<dbReference type="InterPro" id="IPR001506">
    <property type="entry name" value="Peptidase_M12A"/>
</dbReference>
<accession>A0AAV6US87</accession>
<dbReference type="Proteomes" id="UP000827092">
    <property type="component" value="Unassembled WGS sequence"/>
</dbReference>
<dbReference type="PANTHER" id="PTHR10127">
    <property type="entry name" value="DISCOIDIN, CUB, EGF, LAMININ , AND ZINC METALLOPROTEASE DOMAIN CONTAINING"/>
    <property type="match status" value="1"/>
</dbReference>
<dbReference type="GO" id="GO:0004222">
    <property type="term" value="F:metalloendopeptidase activity"/>
    <property type="evidence" value="ECO:0007669"/>
    <property type="project" value="UniProtKB-UniRule"/>
</dbReference>
<evidence type="ECO:0000256" key="4">
    <source>
        <dbReference type="RuleBase" id="RU361183"/>
    </source>
</evidence>
<keyword evidence="3 4" id="KW-0645">Protease</keyword>
<dbReference type="PROSITE" id="PS51864">
    <property type="entry name" value="ASTACIN"/>
    <property type="match status" value="1"/>
</dbReference>
<feature type="signal peptide" evidence="4">
    <location>
        <begin position="1"/>
        <end position="17"/>
    </location>
</feature>
<comment type="cofactor">
    <cofactor evidence="3 4">
        <name>Zn(2+)</name>
        <dbReference type="ChEBI" id="CHEBI:29105"/>
    </cofactor>
    <text evidence="3 4">Binds 1 zinc ion per subunit.</text>
</comment>
<dbReference type="InterPro" id="IPR024079">
    <property type="entry name" value="MetalloPept_cat_dom_sf"/>
</dbReference>
<dbReference type="InterPro" id="IPR006026">
    <property type="entry name" value="Peptidase_Metallo"/>
</dbReference>
<evidence type="ECO:0000256" key="3">
    <source>
        <dbReference type="PROSITE-ProRule" id="PRU01211"/>
    </source>
</evidence>
<evidence type="ECO:0000256" key="2">
    <source>
        <dbReference type="ARBA" id="ARBA00025529"/>
    </source>
</evidence>
<name>A0AAV6US87_9ARAC</name>
<feature type="chain" id="PRO_5043095485" description="Metalloendopeptidase" evidence="4">
    <location>
        <begin position="18"/>
        <end position="248"/>
    </location>
</feature>
<proteinExistence type="predicted"/>
<dbReference type="Gene3D" id="3.40.390.10">
    <property type="entry name" value="Collagenase (Catalytic Domain)"/>
    <property type="match status" value="1"/>
</dbReference>
<evidence type="ECO:0000313" key="6">
    <source>
        <dbReference type="EMBL" id="KAG8187064.1"/>
    </source>
</evidence>
<dbReference type="SMART" id="SM00235">
    <property type="entry name" value="ZnMc"/>
    <property type="match status" value="1"/>
</dbReference>
<sequence length="248" mass="28476">MELAVLVILACILTCYGGTLRVNKGDNLGLLQNPDLFEGDILGIHPHQDRNAIPRDEQRWPNGRVPYQIDPYTTYDANQLELIKKAMAEYESKTCIRFVEKDEDEKDFILIFAGRGCYSKVGKTGGVQALSFGKNCFQLPTLVHELGHSLGFYHEHTRSDRDDYITIHWKEIMESAKDQFYKLSPSENRLLDPFDYDSIMLYGERTFSKDGWTKTMTAKGAGRKLVDVYDKKGLSESDVRRIKKLYQC</sequence>
<dbReference type="EC" id="3.4.24.-" evidence="4"/>
<keyword evidence="3 4" id="KW-0479">Metal-binding</keyword>
<comment type="caution">
    <text evidence="6">The sequence shown here is derived from an EMBL/GenBank/DDBJ whole genome shotgun (WGS) entry which is preliminary data.</text>
</comment>
<evidence type="ECO:0000313" key="7">
    <source>
        <dbReference type="Proteomes" id="UP000827092"/>
    </source>
</evidence>
<dbReference type="Pfam" id="PF01400">
    <property type="entry name" value="Astacin"/>
    <property type="match status" value="1"/>
</dbReference>
<dbReference type="EMBL" id="JAFNEN010000280">
    <property type="protein sequence ID" value="KAG8187064.1"/>
    <property type="molecule type" value="Genomic_DNA"/>
</dbReference>
<dbReference type="GO" id="GO:0008270">
    <property type="term" value="F:zinc ion binding"/>
    <property type="evidence" value="ECO:0007669"/>
    <property type="project" value="UniProtKB-UniRule"/>
</dbReference>
<dbReference type="GO" id="GO:0006508">
    <property type="term" value="P:proteolysis"/>
    <property type="evidence" value="ECO:0007669"/>
    <property type="project" value="UniProtKB-KW"/>
</dbReference>
<dbReference type="SUPFAM" id="SSF55486">
    <property type="entry name" value="Metalloproteases ('zincins'), catalytic domain"/>
    <property type="match status" value="1"/>
</dbReference>
<comment type="function">
    <text evidence="2">Zinc metalloprotease. Provoques deadhesion of endothelial cells from cell cultures, and also degradation of fibronectin, fibrinogen and gelatin in vitro. Its role in the venom is not fully understood but it might act as a spreading factor that facilitates diffusion of other venom toxins. Alternatively, it might be involved in the proteolytic processing of other venom toxins or it might play a role in extra-oral digestion of prey.</text>
</comment>
<organism evidence="6 7">
    <name type="scientific">Oedothorax gibbosus</name>
    <dbReference type="NCBI Taxonomy" id="931172"/>
    <lineage>
        <taxon>Eukaryota</taxon>
        <taxon>Metazoa</taxon>
        <taxon>Ecdysozoa</taxon>
        <taxon>Arthropoda</taxon>
        <taxon>Chelicerata</taxon>
        <taxon>Arachnida</taxon>
        <taxon>Araneae</taxon>
        <taxon>Araneomorphae</taxon>
        <taxon>Entelegynae</taxon>
        <taxon>Araneoidea</taxon>
        <taxon>Linyphiidae</taxon>
        <taxon>Erigoninae</taxon>
        <taxon>Oedothorax</taxon>
    </lineage>
</organism>
<feature type="domain" description="Peptidase M12A" evidence="5">
    <location>
        <begin position="51"/>
        <end position="248"/>
    </location>
</feature>
<dbReference type="PANTHER" id="PTHR10127:SF883">
    <property type="entry name" value="ZINC METALLOPROTEINASE NAS-8"/>
    <property type="match status" value="1"/>
</dbReference>
<feature type="binding site" evidence="3">
    <location>
        <position position="154"/>
    </location>
    <ligand>
        <name>Zn(2+)</name>
        <dbReference type="ChEBI" id="CHEBI:29105"/>
        <note>catalytic</note>
    </ligand>
</feature>
<keyword evidence="3 4" id="KW-0378">Hydrolase</keyword>
<keyword evidence="3 4" id="KW-0482">Metalloprotease</keyword>
<dbReference type="CDD" id="cd04280">
    <property type="entry name" value="ZnMc_astacin_like"/>
    <property type="match status" value="1"/>
</dbReference>
<keyword evidence="7" id="KW-1185">Reference proteome</keyword>
<dbReference type="InterPro" id="IPR034035">
    <property type="entry name" value="Astacin-like_dom"/>
</dbReference>
<comment type="caution">
    <text evidence="3">Lacks conserved residue(s) required for the propagation of feature annotation.</text>
</comment>
<dbReference type="AlphaFoldDB" id="A0AAV6US87"/>
<gene>
    <name evidence="6" type="ORF">JTE90_016162</name>
</gene>
<protein>
    <recommendedName>
        <fullName evidence="4">Metalloendopeptidase</fullName>
        <ecNumber evidence="4">3.4.24.-</ecNumber>
    </recommendedName>
</protein>
<feature type="active site" evidence="3">
    <location>
        <position position="145"/>
    </location>
</feature>
<keyword evidence="3 4" id="KW-0862">Zinc</keyword>
<reference evidence="6 7" key="1">
    <citation type="journal article" date="2022" name="Nat. Ecol. Evol.">
        <title>A masculinizing supergene underlies an exaggerated male reproductive morph in a spider.</title>
        <authorList>
            <person name="Hendrickx F."/>
            <person name="De Corte Z."/>
            <person name="Sonet G."/>
            <person name="Van Belleghem S.M."/>
            <person name="Kostlbacher S."/>
            <person name="Vangestel C."/>
        </authorList>
    </citation>
    <scope>NUCLEOTIDE SEQUENCE [LARGE SCALE GENOMIC DNA]</scope>
    <source>
        <strain evidence="6">W744_W776</strain>
    </source>
</reference>
<evidence type="ECO:0000259" key="5">
    <source>
        <dbReference type="PROSITE" id="PS51864"/>
    </source>
</evidence>
<evidence type="ECO:0000256" key="1">
    <source>
        <dbReference type="ARBA" id="ARBA00011245"/>
    </source>
</evidence>
<feature type="binding site" evidence="3">
    <location>
        <position position="148"/>
    </location>
    <ligand>
        <name>Zn(2+)</name>
        <dbReference type="ChEBI" id="CHEBI:29105"/>
        <note>catalytic</note>
    </ligand>
</feature>
<comment type="subunit">
    <text evidence="1">Monomer.</text>
</comment>
<dbReference type="PRINTS" id="PR00480">
    <property type="entry name" value="ASTACIN"/>
</dbReference>
<feature type="binding site" evidence="3">
    <location>
        <position position="144"/>
    </location>
    <ligand>
        <name>Zn(2+)</name>
        <dbReference type="ChEBI" id="CHEBI:29105"/>
        <note>catalytic</note>
    </ligand>
</feature>